<dbReference type="CDD" id="cd00761">
    <property type="entry name" value="Glyco_tranf_GTA_type"/>
    <property type="match status" value="1"/>
</dbReference>
<proteinExistence type="predicted"/>
<evidence type="ECO:0000313" key="3">
    <source>
        <dbReference type="Proteomes" id="UP000564704"/>
    </source>
</evidence>
<gene>
    <name evidence="2" type="ORF">FDP25_05875</name>
</gene>
<dbReference type="GO" id="GO:0016758">
    <property type="term" value="F:hexosyltransferase activity"/>
    <property type="evidence" value="ECO:0007669"/>
    <property type="project" value="UniProtKB-ARBA"/>
</dbReference>
<dbReference type="Proteomes" id="UP000564704">
    <property type="component" value="Unassembled WGS sequence"/>
</dbReference>
<dbReference type="SUPFAM" id="SSF53448">
    <property type="entry name" value="Nucleotide-diphospho-sugar transferases"/>
    <property type="match status" value="1"/>
</dbReference>
<evidence type="ECO:0000313" key="2">
    <source>
        <dbReference type="EMBL" id="MRU14954.1"/>
    </source>
</evidence>
<dbReference type="Pfam" id="PF00535">
    <property type="entry name" value="Glycos_transf_2"/>
    <property type="match status" value="1"/>
</dbReference>
<dbReference type="AlphaFoldDB" id="A0A844CY23"/>
<organism evidence="2 3">
    <name type="scientific">Roseovarius bejariae</name>
    <dbReference type="NCBI Taxonomy" id="2576383"/>
    <lineage>
        <taxon>Bacteria</taxon>
        <taxon>Pseudomonadati</taxon>
        <taxon>Pseudomonadota</taxon>
        <taxon>Alphaproteobacteria</taxon>
        <taxon>Rhodobacterales</taxon>
        <taxon>Roseobacteraceae</taxon>
        <taxon>Roseovarius</taxon>
    </lineage>
</organism>
<evidence type="ECO:0000259" key="1">
    <source>
        <dbReference type="Pfam" id="PF00535"/>
    </source>
</evidence>
<feature type="domain" description="Glycosyltransferase 2-like" evidence="1">
    <location>
        <begin position="7"/>
        <end position="144"/>
    </location>
</feature>
<dbReference type="InterPro" id="IPR029044">
    <property type="entry name" value="Nucleotide-diphossugar_trans"/>
</dbReference>
<sequence>MKAPFLSICIPTYDMGGNGAQFLEQSLTKLTHQSYQNFDVVVSDQSDGNDVAQTCNAFSERLNIKHLFFSDGPRQASANTNNAMRHAQGEVVKILFQDDILARHDSLELTAQAFEEDAVWVICGSAVTYDDHNAIRPMVPQMHPQIRFGKNTISSPSVLSMRRGKALEFDEHLIWLMDVEIYHRLNKTYGSPKIIPETLVLNRLHERQVSNTGVTVELRRKELSYVRQKHKMGETLKDRVSFYKQILKAR</sequence>
<dbReference type="PANTHER" id="PTHR22916:SF3">
    <property type="entry name" value="UDP-GLCNAC:BETAGAL BETA-1,3-N-ACETYLGLUCOSAMINYLTRANSFERASE-LIKE PROTEIN 1"/>
    <property type="match status" value="1"/>
</dbReference>
<dbReference type="Gene3D" id="3.90.550.10">
    <property type="entry name" value="Spore Coat Polysaccharide Biosynthesis Protein SpsA, Chain A"/>
    <property type="match status" value="1"/>
</dbReference>
<keyword evidence="3" id="KW-1185">Reference proteome</keyword>
<reference evidence="2 3" key="1">
    <citation type="submission" date="2019-05" db="EMBL/GenBank/DDBJ databases">
        <title>Roseovarius bejariae sp. nov., a moderately halophylic bacterium isolated from a saline soil in Rambla Salada (Murcia).</title>
        <authorList>
            <person name="Castro D.J."/>
            <person name="Gomez-Altuve A."/>
            <person name="Reina J.C."/>
            <person name="Rodriguez M."/>
            <person name="Sampedro I."/>
            <person name="Llamas I."/>
            <person name="Martinez-Checa F."/>
        </authorList>
    </citation>
    <scope>NUCLEOTIDE SEQUENCE [LARGE SCALE GENOMIC DNA]</scope>
    <source>
        <strain evidence="2 3">A21</strain>
    </source>
</reference>
<dbReference type="OrthoDB" id="9802649at2"/>
<accession>A0A844CY23</accession>
<protein>
    <submittedName>
        <fullName evidence="2">Glycosyltransferase family 2 protein</fullName>
    </submittedName>
</protein>
<name>A0A844CY23_9RHOB</name>
<dbReference type="InterPro" id="IPR001173">
    <property type="entry name" value="Glyco_trans_2-like"/>
</dbReference>
<dbReference type="PANTHER" id="PTHR22916">
    <property type="entry name" value="GLYCOSYLTRANSFERASE"/>
    <property type="match status" value="1"/>
</dbReference>
<dbReference type="EMBL" id="SZWE01000001">
    <property type="protein sequence ID" value="MRU14954.1"/>
    <property type="molecule type" value="Genomic_DNA"/>
</dbReference>
<keyword evidence="2" id="KW-0808">Transferase</keyword>
<comment type="caution">
    <text evidence="2">The sequence shown here is derived from an EMBL/GenBank/DDBJ whole genome shotgun (WGS) entry which is preliminary data.</text>
</comment>